<dbReference type="EMBL" id="KI662074">
    <property type="protein sequence ID" value="ETN73024.1"/>
    <property type="molecule type" value="Genomic_DNA"/>
</dbReference>
<dbReference type="Proteomes" id="UP000053676">
    <property type="component" value="Unassembled WGS sequence"/>
</dbReference>
<dbReference type="GO" id="GO:0005096">
    <property type="term" value="F:GTPase activator activity"/>
    <property type="evidence" value="ECO:0007669"/>
    <property type="project" value="InterPro"/>
</dbReference>
<gene>
    <name evidence="1" type="ORF">NECAME_18545</name>
</gene>
<dbReference type="STRING" id="51031.W2STE1"/>
<dbReference type="InterPro" id="IPR039930">
    <property type="entry name" value="RALGAPB"/>
</dbReference>
<organism evidence="1 2">
    <name type="scientific">Necator americanus</name>
    <name type="common">Human hookworm</name>
    <dbReference type="NCBI Taxonomy" id="51031"/>
    <lineage>
        <taxon>Eukaryota</taxon>
        <taxon>Metazoa</taxon>
        <taxon>Ecdysozoa</taxon>
        <taxon>Nematoda</taxon>
        <taxon>Chromadorea</taxon>
        <taxon>Rhabditida</taxon>
        <taxon>Rhabditina</taxon>
        <taxon>Rhabditomorpha</taxon>
        <taxon>Strongyloidea</taxon>
        <taxon>Ancylostomatidae</taxon>
        <taxon>Bunostominae</taxon>
        <taxon>Necator</taxon>
    </lineage>
</organism>
<evidence type="ECO:0000313" key="2">
    <source>
        <dbReference type="Proteomes" id="UP000053676"/>
    </source>
</evidence>
<feature type="non-terminal residue" evidence="1">
    <location>
        <position position="1"/>
    </location>
</feature>
<protein>
    <submittedName>
        <fullName evidence="1">Uncharacterized protein</fullName>
    </submittedName>
</protein>
<sequence length="132" mass="14825">ELLSACDDGGEKPPLSGVERPAHLVIFIHQVEPGLVHIRTRGSPNRFAVLEYFSFVGQFGEAGPLCDSMAVSLASLPSFVRLTVLNIVRRNVAEIENYQFTHTKRKQAIVDFGKKYAANLTYEDFLLRLMSW</sequence>
<keyword evidence="2" id="KW-1185">Reference proteome</keyword>
<proteinExistence type="predicted"/>
<dbReference type="AlphaFoldDB" id="W2STE1"/>
<dbReference type="PANTHER" id="PTHR21344:SF1">
    <property type="entry name" value="RAL GTPASE-ACTIVATING PROTEIN SUBUNIT BETA"/>
    <property type="match status" value="1"/>
</dbReference>
<evidence type="ECO:0000313" key="1">
    <source>
        <dbReference type="EMBL" id="ETN73024.1"/>
    </source>
</evidence>
<dbReference type="PANTHER" id="PTHR21344">
    <property type="entry name" value="RAL GTPASE-ACTIVATING PROTEIN SUBUNIT BETA"/>
    <property type="match status" value="1"/>
</dbReference>
<reference evidence="2" key="1">
    <citation type="journal article" date="2014" name="Nat. Genet.">
        <title>Genome of the human hookworm Necator americanus.</title>
        <authorList>
            <person name="Tang Y.T."/>
            <person name="Gao X."/>
            <person name="Rosa B.A."/>
            <person name="Abubucker S."/>
            <person name="Hallsworth-Pepin K."/>
            <person name="Martin J."/>
            <person name="Tyagi R."/>
            <person name="Heizer E."/>
            <person name="Zhang X."/>
            <person name="Bhonagiri-Palsikar V."/>
            <person name="Minx P."/>
            <person name="Warren W.C."/>
            <person name="Wang Q."/>
            <person name="Zhan B."/>
            <person name="Hotez P.J."/>
            <person name="Sternberg P.W."/>
            <person name="Dougall A."/>
            <person name="Gaze S.T."/>
            <person name="Mulvenna J."/>
            <person name="Sotillo J."/>
            <person name="Ranganathan S."/>
            <person name="Rabelo E.M."/>
            <person name="Wilson R.K."/>
            <person name="Felgner P.L."/>
            <person name="Bethony J."/>
            <person name="Hawdon J.M."/>
            <person name="Gasser R.B."/>
            <person name="Loukas A."/>
            <person name="Mitreva M."/>
        </authorList>
    </citation>
    <scope>NUCLEOTIDE SEQUENCE [LARGE SCALE GENOMIC DNA]</scope>
</reference>
<name>W2STE1_NECAM</name>
<accession>W2STE1</accession>
<dbReference type="KEGG" id="nai:NECAME_18545"/>
<dbReference type="OrthoDB" id="5851790at2759"/>